<dbReference type="EMBL" id="VCKY01000422">
    <property type="protein sequence ID" value="TMR06378.1"/>
    <property type="molecule type" value="Genomic_DNA"/>
</dbReference>
<evidence type="ECO:0000256" key="1">
    <source>
        <dbReference type="SAM" id="MobiDB-lite"/>
    </source>
</evidence>
<dbReference type="AlphaFoldDB" id="A0A5S4EUY6"/>
<evidence type="ECO:0000313" key="2">
    <source>
        <dbReference type="EMBL" id="TMR06378.1"/>
    </source>
</evidence>
<feature type="region of interest" description="Disordered" evidence="1">
    <location>
        <begin position="371"/>
        <end position="397"/>
    </location>
</feature>
<reference evidence="2 3" key="1">
    <citation type="submission" date="2019-05" db="EMBL/GenBank/DDBJ databases">
        <title>Draft genome sequence of Nonomuraea turkmeniaca DSM 43926.</title>
        <authorList>
            <person name="Saricaoglu S."/>
            <person name="Isik K."/>
        </authorList>
    </citation>
    <scope>NUCLEOTIDE SEQUENCE [LARGE SCALE GENOMIC DNA]</scope>
    <source>
        <strain evidence="2 3">DSM 43926</strain>
    </source>
</reference>
<dbReference type="Proteomes" id="UP000309128">
    <property type="component" value="Unassembled WGS sequence"/>
</dbReference>
<feature type="region of interest" description="Disordered" evidence="1">
    <location>
        <begin position="164"/>
        <end position="186"/>
    </location>
</feature>
<name>A0A5S4EUY6_9ACTN</name>
<accession>A0A5S4EUY6</accession>
<gene>
    <name evidence="2" type="ORF">ETD86_52830</name>
</gene>
<comment type="caution">
    <text evidence="2">The sequence shown here is derived from an EMBL/GenBank/DDBJ whole genome shotgun (WGS) entry which is preliminary data.</text>
</comment>
<keyword evidence="3" id="KW-1185">Reference proteome</keyword>
<sequence>MAATTSRRRSPSTLANKTKQAHGKVMQVRARHTDATHPRDLAALVLVLVHKNKAEAVMRRANLTRSMWHNEIKPHAPLELPDWTEDEALAIIDAQLQQIAKIDSDLEKAMDERARHVAALAQHYTAEFGRSRGVKAAIVAATGLNMPLVGRDLERAAKIVTETKPAADAGEQAHAGEQPDADDTFGREMLPAPEVAARLGTTLNKFLARIKYADASVGPGPISRRGRGRVMLYDVETTRRWWQKNRFDWLSVTELAERWGAEARVVRERLRGAATRGVTPEHLVENGRYRYNPGAADAWWNGLQKLGQAVAEGEDDKGRWTTARLARELGTTPDKVKDVTRAWREKGELTAHVTDERGHRWWNPEPFLEKWRAEGRPVATKPEAKRQGEDAPDAGRS</sequence>
<proteinExistence type="predicted"/>
<feature type="region of interest" description="Disordered" evidence="1">
    <location>
        <begin position="1"/>
        <end position="23"/>
    </location>
</feature>
<evidence type="ECO:0000313" key="3">
    <source>
        <dbReference type="Proteomes" id="UP000309128"/>
    </source>
</evidence>
<protein>
    <submittedName>
        <fullName evidence="2">Uncharacterized protein</fullName>
    </submittedName>
</protein>
<organism evidence="2 3">
    <name type="scientific">Nonomuraea turkmeniaca</name>
    <dbReference type="NCBI Taxonomy" id="103838"/>
    <lineage>
        <taxon>Bacteria</taxon>
        <taxon>Bacillati</taxon>
        <taxon>Actinomycetota</taxon>
        <taxon>Actinomycetes</taxon>
        <taxon>Streptosporangiales</taxon>
        <taxon>Streptosporangiaceae</taxon>
        <taxon>Nonomuraea</taxon>
    </lineage>
</organism>
<dbReference type="RefSeq" id="WP_138674144.1">
    <property type="nucleotide sequence ID" value="NZ_VCKY01000422.1"/>
</dbReference>
<feature type="compositionally biased region" description="Basic residues" evidence="1">
    <location>
        <begin position="1"/>
        <end position="10"/>
    </location>
</feature>
<feature type="compositionally biased region" description="Basic and acidic residues" evidence="1">
    <location>
        <begin position="382"/>
        <end position="397"/>
    </location>
</feature>